<organism evidence="1 2">
    <name type="scientific">Hypoxylon rubiginosum</name>
    <dbReference type="NCBI Taxonomy" id="110542"/>
    <lineage>
        <taxon>Eukaryota</taxon>
        <taxon>Fungi</taxon>
        <taxon>Dikarya</taxon>
        <taxon>Ascomycota</taxon>
        <taxon>Pezizomycotina</taxon>
        <taxon>Sordariomycetes</taxon>
        <taxon>Xylariomycetidae</taxon>
        <taxon>Xylariales</taxon>
        <taxon>Hypoxylaceae</taxon>
        <taxon>Hypoxylon</taxon>
    </lineage>
</organism>
<proteinExistence type="predicted"/>
<accession>A0ACB9YHT9</accession>
<name>A0ACB9YHT9_9PEZI</name>
<reference evidence="1 2" key="1">
    <citation type="journal article" date="2022" name="New Phytol.">
        <title>Ecological generalism drives hyperdiversity of secondary metabolite gene clusters in xylarialean endophytes.</title>
        <authorList>
            <person name="Franco M.E.E."/>
            <person name="Wisecaver J.H."/>
            <person name="Arnold A.E."/>
            <person name="Ju Y.M."/>
            <person name="Slot J.C."/>
            <person name="Ahrendt S."/>
            <person name="Moore L.P."/>
            <person name="Eastman K.E."/>
            <person name="Scott K."/>
            <person name="Konkel Z."/>
            <person name="Mondo S.J."/>
            <person name="Kuo A."/>
            <person name="Hayes R.D."/>
            <person name="Haridas S."/>
            <person name="Andreopoulos B."/>
            <person name="Riley R."/>
            <person name="LaButti K."/>
            <person name="Pangilinan J."/>
            <person name="Lipzen A."/>
            <person name="Amirebrahimi M."/>
            <person name="Yan J."/>
            <person name="Adam C."/>
            <person name="Keymanesh K."/>
            <person name="Ng V."/>
            <person name="Louie K."/>
            <person name="Northen T."/>
            <person name="Drula E."/>
            <person name="Henrissat B."/>
            <person name="Hsieh H.M."/>
            <person name="Youens-Clark K."/>
            <person name="Lutzoni F."/>
            <person name="Miadlikowska J."/>
            <person name="Eastwood D.C."/>
            <person name="Hamelin R.C."/>
            <person name="Grigoriev I.V."/>
            <person name="U'Ren J.M."/>
        </authorList>
    </citation>
    <scope>NUCLEOTIDE SEQUENCE [LARGE SCALE GENOMIC DNA]</scope>
    <source>
        <strain evidence="1 2">CBS 119005</strain>
    </source>
</reference>
<gene>
    <name evidence="1" type="ORF">F4820DRAFT_441399</name>
</gene>
<sequence>MRKAGEQTPSASHPAPTLSGLTKKEIEAIRTIVLRGQMLNESTAVQERILDALQEATIPASWNVNLPDAEIEARVNSLIHDLVRPPQPQPPGTPTLVDTHSILGASDADGIRNLARDQNDADSIVNFLQKYPQSRILFPKTAQYNAEMAVIHGMIHDIERPVPRVINTPAIEDTHVILEASDTQGIKAMVGDQAETDRIVTLLQRHPGSMIAFLKSSQDQLREDEIQRRIHALIHDLIKPPPQAPVEHPPVQLPSDLTPAEIQAMRWLIPDLITDRAYGRKLAEALDAAAKRLPAKPSKHPFASKEVVFSGSFKKPSTATQGNIVQWPAQGPTQGPTQGTTQGTAQGTALGPLGSRRRIGADVPFVPYIPPPVPVRRQSGSSSWWSKAIVFFAILALAWGLLSALSGQGQSDVDDIFPQEGVHWPSWSGITGSLGRVVPSRMPKLWPDASSRSPSDKPSAKPSSKGFDTVKPDNMKTDSALGELIEDISKRVPSEVFVDRGKNGRIRISEDFWHALRALIKNDDVILTLKNARIAPEISEDHWRAVKARIEHDSSLLPASSEDGAPGGASWDSWVKQNRDKVKDWLGNEKPKDKTGLAISREEFLKVFREEIHSYQRDIRKEFATRDSQIQKIRDTVERLRETAKSSGAMTEKQIRAICDQIVSRAIQKTKLDALAEGRIKGGARQMFDNQVNFFTVFSGAIIDPHASSKAWRPTKSLYPYGSKEWFMRDGYRPQAQNSVLTPWFEEGECFCTGPSTKGVVVDTNTISVLISRPLVPQHLVVEHVTPASSLDPGSRPKDIEVWMYVEELTLRKEVEAFSLKHIPPTPEEKEKKLKKLNEAFVKVGHFTYEDLTHGDGTQIFKLSDELSTMGAWSQNFVVRAISNYGADHTCFYRLKMYGDIVEGRRWRVEVEEK</sequence>
<comment type="caution">
    <text evidence="1">The sequence shown here is derived from an EMBL/GenBank/DDBJ whole genome shotgun (WGS) entry which is preliminary data.</text>
</comment>
<protein>
    <submittedName>
        <fullName evidence="1">Uncharacterized protein</fullName>
    </submittedName>
</protein>
<dbReference type="Proteomes" id="UP001497700">
    <property type="component" value="Unassembled WGS sequence"/>
</dbReference>
<keyword evidence="2" id="KW-1185">Reference proteome</keyword>
<evidence type="ECO:0000313" key="2">
    <source>
        <dbReference type="Proteomes" id="UP001497700"/>
    </source>
</evidence>
<evidence type="ECO:0000313" key="1">
    <source>
        <dbReference type="EMBL" id="KAI4858904.1"/>
    </source>
</evidence>
<dbReference type="EMBL" id="MU393675">
    <property type="protein sequence ID" value="KAI4858904.1"/>
    <property type="molecule type" value="Genomic_DNA"/>
</dbReference>